<evidence type="ECO:0000313" key="4">
    <source>
        <dbReference type="RefSeq" id="XP_022730244.1"/>
    </source>
</evidence>
<dbReference type="GeneID" id="111285199"/>
<dbReference type="RefSeq" id="XP_022730242.1">
    <property type="nucleotide sequence ID" value="XM_022874507.1"/>
</dbReference>
<feature type="region of interest" description="Disordered" evidence="1">
    <location>
        <begin position="154"/>
        <end position="196"/>
    </location>
</feature>
<name>A0A6P5XPH7_DURZI</name>
<evidence type="ECO:0000313" key="2">
    <source>
        <dbReference type="Proteomes" id="UP000515121"/>
    </source>
</evidence>
<dbReference type="RefSeq" id="XP_022730245.1">
    <property type="nucleotide sequence ID" value="XM_022874510.1"/>
</dbReference>
<accession>A0A6P5XPH7</accession>
<evidence type="ECO:0000313" key="3">
    <source>
        <dbReference type="RefSeq" id="XP_022730242.1"/>
    </source>
</evidence>
<evidence type="ECO:0000313" key="6">
    <source>
        <dbReference type="RefSeq" id="XP_022730246.1"/>
    </source>
</evidence>
<keyword evidence="2" id="KW-1185">Reference proteome</keyword>
<dbReference type="AlphaFoldDB" id="A0A6P5XPH7"/>
<sequence>MEVTRKNNRKHAVAQGLLNDVEELQRVESVRFTDHKAESVELLSDVTTQNVADLSNDFAHTFMLDEELELKQKTLRTLSALKRMDDEDDEMIINDQDVQRLVIVTQNSGTGEGPKAGAKDSKSISSELDAVINDGLYFYEQELKIKRFSRRKNNSIYENKDGNPRSPRSALGVSNSKIGENAAGSSSLVESGGTSS</sequence>
<dbReference type="OrthoDB" id="340227at2759"/>
<protein>
    <submittedName>
        <fullName evidence="3 4">La-related protein 1A-like</fullName>
    </submittedName>
</protein>
<feature type="compositionally biased region" description="Low complexity" evidence="1">
    <location>
        <begin position="184"/>
        <end position="196"/>
    </location>
</feature>
<reference evidence="3 4" key="1">
    <citation type="submission" date="2025-04" db="UniProtKB">
        <authorList>
            <consortium name="RefSeq"/>
        </authorList>
    </citation>
    <scope>IDENTIFICATION</scope>
    <source>
        <tissue evidence="3 4">Fruit stalk</tissue>
    </source>
</reference>
<evidence type="ECO:0000256" key="1">
    <source>
        <dbReference type="SAM" id="MobiDB-lite"/>
    </source>
</evidence>
<dbReference type="RefSeq" id="XP_022730246.1">
    <property type="nucleotide sequence ID" value="XM_022874511.1"/>
</dbReference>
<dbReference type="Proteomes" id="UP000515121">
    <property type="component" value="Unplaced"/>
</dbReference>
<gene>
    <name evidence="3 4 5 6" type="primary">LOC111285199</name>
</gene>
<proteinExistence type="predicted"/>
<organism evidence="2 4">
    <name type="scientific">Durio zibethinus</name>
    <name type="common">Durian</name>
    <dbReference type="NCBI Taxonomy" id="66656"/>
    <lineage>
        <taxon>Eukaryota</taxon>
        <taxon>Viridiplantae</taxon>
        <taxon>Streptophyta</taxon>
        <taxon>Embryophyta</taxon>
        <taxon>Tracheophyta</taxon>
        <taxon>Spermatophyta</taxon>
        <taxon>Magnoliopsida</taxon>
        <taxon>eudicotyledons</taxon>
        <taxon>Gunneridae</taxon>
        <taxon>Pentapetalae</taxon>
        <taxon>rosids</taxon>
        <taxon>malvids</taxon>
        <taxon>Malvales</taxon>
        <taxon>Malvaceae</taxon>
        <taxon>Helicteroideae</taxon>
        <taxon>Durio</taxon>
    </lineage>
</organism>
<dbReference type="RefSeq" id="XP_022730244.1">
    <property type="nucleotide sequence ID" value="XM_022874509.1"/>
</dbReference>
<dbReference type="KEGG" id="dzi:111285199"/>
<evidence type="ECO:0000313" key="5">
    <source>
        <dbReference type="RefSeq" id="XP_022730245.1"/>
    </source>
</evidence>